<dbReference type="InterPro" id="IPR013766">
    <property type="entry name" value="Thioredoxin_domain"/>
</dbReference>
<keyword evidence="2" id="KW-0201">Cytochrome c-type biogenesis</keyword>
<dbReference type="PANTHER" id="PTHR42852:SF13">
    <property type="entry name" value="PROTEIN DIPZ"/>
    <property type="match status" value="1"/>
</dbReference>
<dbReference type="GO" id="GO:0015036">
    <property type="term" value="F:disulfide oxidoreductase activity"/>
    <property type="evidence" value="ECO:0007669"/>
    <property type="project" value="UniProtKB-ARBA"/>
</dbReference>
<proteinExistence type="predicted"/>
<evidence type="ECO:0000313" key="5">
    <source>
        <dbReference type="EMBL" id="OOC09482.1"/>
    </source>
</evidence>
<dbReference type="InterPro" id="IPR050553">
    <property type="entry name" value="Thioredoxin_ResA/DsbE_sf"/>
</dbReference>
<comment type="subcellular location">
    <subcellularLocation>
        <location evidence="1">Cell envelope</location>
    </subcellularLocation>
</comment>
<dbReference type="CDD" id="cd02966">
    <property type="entry name" value="TlpA_like_family"/>
    <property type="match status" value="1"/>
</dbReference>
<dbReference type="RefSeq" id="WP_077244663.1">
    <property type="nucleotide sequence ID" value="NZ_MUZR01000049.1"/>
</dbReference>
<dbReference type="GO" id="GO:0030313">
    <property type="term" value="C:cell envelope"/>
    <property type="evidence" value="ECO:0007669"/>
    <property type="project" value="UniProtKB-SubCell"/>
</dbReference>
<dbReference type="STRING" id="252474.B1A74_10880"/>
<dbReference type="PROSITE" id="PS00194">
    <property type="entry name" value="THIOREDOXIN_1"/>
    <property type="match status" value="1"/>
</dbReference>
<protein>
    <recommendedName>
        <fullName evidence="4">Thioredoxin domain-containing protein</fullName>
    </recommendedName>
</protein>
<sequence length="238" mass="26733">MRSIPWSRTGRALLWLVFLLLPSGLLADGAAKEFTIELDGGDLLEVETLGEAEGTGPLFIWLIPAAEELDAPRELLGELAEQGATVWVVDLLDSLLLERASSTVRGETHRLEDRAGQVTLVNFWASWCPPCVHEIPSMNRLEGSYDEDEFAIVSINFRESPEHILEFMEEVEVDFPVLMDEDGAVSQEWGVFAFPSSFLLDREGRVRYSVNEAIEWDTDEVREVIDELRDEPTPDATP</sequence>
<evidence type="ECO:0000256" key="3">
    <source>
        <dbReference type="ARBA" id="ARBA00023284"/>
    </source>
</evidence>
<keyword evidence="6" id="KW-1185">Reference proteome</keyword>
<feature type="domain" description="Thioredoxin" evidence="4">
    <location>
        <begin position="60"/>
        <end position="230"/>
    </location>
</feature>
<accession>A0A1V2ZWJ1</accession>
<gene>
    <name evidence="5" type="ORF">B1A74_10880</name>
</gene>
<dbReference type="GO" id="GO:0017004">
    <property type="term" value="P:cytochrome complex assembly"/>
    <property type="evidence" value="ECO:0007669"/>
    <property type="project" value="UniProtKB-KW"/>
</dbReference>
<dbReference type="SUPFAM" id="SSF52833">
    <property type="entry name" value="Thioredoxin-like"/>
    <property type="match status" value="1"/>
</dbReference>
<dbReference type="InterPro" id="IPR036249">
    <property type="entry name" value="Thioredoxin-like_sf"/>
</dbReference>
<dbReference type="Proteomes" id="UP000189177">
    <property type="component" value="Unassembled WGS sequence"/>
</dbReference>
<organism evidence="5 6">
    <name type="scientific">Thioalkalivibrio halophilus</name>
    <dbReference type="NCBI Taxonomy" id="252474"/>
    <lineage>
        <taxon>Bacteria</taxon>
        <taxon>Pseudomonadati</taxon>
        <taxon>Pseudomonadota</taxon>
        <taxon>Gammaproteobacteria</taxon>
        <taxon>Chromatiales</taxon>
        <taxon>Ectothiorhodospiraceae</taxon>
        <taxon>Thioalkalivibrio</taxon>
    </lineage>
</organism>
<dbReference type="OrthoDB" id="9788279at2"/>
<dbReference type="Gene3D" id="3.40.30.10">
    <property type="entry name" value="Glutaredoxin"/>
    <property type="match status" value="1"/>
</dbReference>
<evidence type="ECO:0000256" key="2">
    <source>
        <dbReference type="ARBA" id="ARBA00022748"/>
    </source>
</evidence>
<dbReference type="AlphaFoldDB" id="A0A1V2ZWJ1"/>
<dbReference type="InterPro" id="IPR013740">
    <property type="entry name" value="Redoxin"/>
</dbReference>
<evidence type="ECO:0000259" key="4">
    <source>
        <dbReference type="PROSITE" id="PS51352"/>
    </source>
</evidence>
<name>A0A1V2ZWJ1_9GAMM</name>
<evidence type="ECO:0000313" key="6">
    <source>
        <dbReference type="Proteomes" id="UP000189177"/>
    </source>
</evidence>
<keyword evidence="3" id="KW-0676">Redox-active center</keyword>
<evidence type="ECO:0000256" key="1">
    <source>
        <dbReference type="ARBA" id="ARBA00004196"/>
    </source>
</evidence>
<dbReference type="PROSITE" id="PS51352">
    <property type="entry name" value="THIOREDOXIN_2"/>
    <property type="match status" value="1"/>
</dbReference>
<dbReference type="PANTHER" id="PTHR42852">
    <property type="entry name" value="THIOL:DISULFIDE INTERCHANGE PROTEIN DSBE"/>
    <property type="match status" value="1"/>
</dbReference>
<dbReference type="Pfam" id="PF08534">
    <property type="entry name" value="Redoxin"/>
    <property type="match status" value="1"/>
</dbReference>
<comment type="caution">
    <text evidence="5">The sequence shown here is derived from an EMBL/GenBank/DDBJ whole genome shotgun (WGS) entry which is preliminary data.</text>
</comment>
<dbReference type="EMBL" id="MUZR01000049">
    <property type="protein sequence ID" value="OOC09482.1"/>
    <property type="molecule type" value="Genomic_DNA"/>
</dbReference>
<reference evidence="5 6" key="1">
    <citation type="submission" date="2017-02" db="EMBL/GenBank/DDBJ databases">
        <title>Genomic diversity within the haloalkaliphilic genus Thioalkalivibrio.</title>
        <authorList>
            <person name="Ahn A.-C."/>
            <person name="Meier-Kolthoff J."/>
            <person name="Overmars L."/>
            <person name="Richter M."/>
            <person name="Woyke T."/>
            <person name="Sorokin D.Y."/>
            <person name="Muyzer G."/>
        </authorList>
    </citation>
    <scope>NUCLEOTIDE SEQUENCE [LARGE SCALE GENOMIC DNA]</scope>
    <source>
        <strain evidence="5 6">HL17</strain>
    </source>
</reference>
<dbReference type="InterPro" id="IPR017937">
    <property type="entry name" value="Thioredoxin_CS"/>
</dbReference>